<dbReference type="OrthoDB" id="6198821at2"/>
<feature type="signal peptide" evidence="1">
    <location>
        <begin position="1"/>
        <end position="19"/>
    </location>
</feature>
<dbReference type="AlphaFoldDB" id="A0A545TCG9"/>
<keyword evidence="3" id="KW-1185">Reference proteome</keyword>
<comment type="caution">
    <text evidence="2">The sequence shown here is derived from an EMBL/GenBank/DDBJ whole genome shotgun (WGS) entry which is preliminary data.</text>
</comment>
<feature type="chain" id="PRO_5022042791" evidence="1">
    <location>
        <begin position="20"/>
        <end position="124"/>
    </location>
</feature>
<gene>
    <name evidence="2" type="ORF">FLL45_08095</name>
</gene>
<name>A0A545TCG9_9GAMM</name>
<keyword evidence="1" id="KW-0732">Signal</keyword>
<sequence length="124" mass="13726">MKRLIFALSVLLLSTDAFAGKPTCHGSSGGYCRYTGYVERIYINSGNLILFYFDEAMDDGEWDKAGLSANQRSAATVLLNENPDFAKLFYSTALSAQASNRQVTVQMSGVHAGYLKIDRIWLAR</sequence>
<organism evidence="2 3">
    <name type="scientific">Aliikangiella marina</name>
    <dbReference type="NCBI Taxonomy" id="1712262"/>
    <lineage>
        <taxon>Bacteria</taxon>
        <taxon>Pseudomonadati</taxon>
        <taxon>Pseudomonadota</taxon>
        <taxon>Gammaproteobacteria</taxon>
        <taxon>Oceanospirillales</taxon>
        <taxon>Pleioneaceae</taxon>
        <taxon>Aliikangiella</taxon>
    </lineage>
</organism>
<dbReference type="EMBL" id="VIKR01000002">
    <property type="protein sequence ID" value="TQV74912.1"/>
    <property type="molecule type" value="Genomic_DNA"/>
</dbReference>
<evidence type="ECO:0000256" key="1">
    <source>
        <dbReference type="SAM" id="SignalP"/>
    </source>
</evidence>
<evidence type="ECO:0000313" key="3">
    <source>
        <dbReference type="Proteomes" id="UP000317839"/>
    </source>
</evidence>
<reference evidence="2 3" key="1">
    <citation type="submission" date="2019-06" db="EMBL/GenBank/DDBJ databases">
        <title>Draft genome of Aliikangiella marina GYP-15.</title>
        <authorList>
            <person name="Wang G."/>
        </authorList>
    </citation>
    <scope>NUCLEOTIDE SEQUENCE [LARGE SCALE GENOMIC DNA]</scope>
    <source>
        <strain evidence="2 3">GYP-15</strain>
    </source>
</reference>
<dbReference type="Proteomes" id="UP000317839">
    <property type="component" value="Unassembled WGS sequence"/>
</dbReference>
<protein>
    <submittedName>
        <fullName evidence="2">Uncharacterized protein</fullName>
    </submittedName>
</protein>
<evidence type="ECO:0000313" key="2">
    <source>
        <dbReference type="EMBL" id="TQV74912.1"/>
    </source>
</evidence>
<accession>A0A545TCG9</accession>
<dbReference type="RefSeq" id="WP_142941530.1">
    <property type="nucleotide sequence ID" value="NZ_VIKR01000002.1"/>
</dbReference>
<proteinExistence type="predicted"/>